<evidence type="ECO:0000256" key="6">
    <source>
        <dbReference type="ARBA" id="ARBA00022824"/>
    </source>
</evidence>
<dbReference type="InterPro" id="IPR036174">
    <property type="entry name" value="Znf_Sec23_Sec24_sf"/>
</dbReference>
<dbReference type="Pfam" id="PF04810">
    <property type="entry name" value="zf-Sec23_Sec24"/>
    <property type="match status" value="1"/>
</dbReference>
<dbReference type="InterPro" id="IPR036180">
    <property type="entry name" value="Gelsolin-like_dom_sf"/>
</dbReference>
<comment type="similarity">
    <text evidence="4">Belongs to the SEC23/SEC24 family. SEC24 subfamily.</text>
</comment>
<dbReference type="InterPro" id="IPR029006">
    <property type="entry name" value="ADF-H/Gelsolin-like_dom_sf"/>
</dbReference>
<keyword evidence="18" id="KW-1185">Reference proteome</keyword>
<feature type="compositionally biased region" description="Pro residues" evidence="12">
    <location>
        <begin position="183"/>
        <end position="202"/>
    </location>
</feature>
<dbReference type="InterPro" id="IPR012990">
    <property type="entry name" value="Beta-sandwich_Sec23_24"/>
</dbReference>
<feature type="domain" description="Sec23/Sec24 helical" evidence="15">
    <location>
        <begin position="767"/>
        <end position="870"/>
    </location>
</feature>
<feature type="domain" description="Sec23/Sec24 trunk" evidence="14">
    <location>
        <begin position="422"/>
        <end position="667"/>
    </location>
</feature>
<comment type="caution">
    <text evidence="17">The sequence shown here is derived from an EMBL/GenBank/DDBJ whole genome shotgun (WGS) entry which is preliminary data.</text>
</comment>
<feature type="region of interest" description="Disordered" evidence="12">
    <location>
        <begin position="1"/>
        <end position="243"/>
    </location>
</feature>
<sequence length="1014" mass="111392">MSAPTPPQPSRAGFPQAPTNGNYQMNNNFPQYGGLPQPNQFPPAATSTFPGSAPNFPAPGQFPSYPQQATAGFPAPAPAVNGYPASFPPPQPQLTNGGVHPPHFPSSAQPAAPQHYQPQQPPGHAKGPPVGDGGAFAAYRPPSTSNAPSPFPATSMPNVPNNLPAAHHPFPATPATSSAPFPNAYPPAPQTPAYPNTHPPVPSGGYQQQPMQQPPVAQPYPQSHSQYAAPMPQANPSYGGMPGAPPMQNQVNYMQQGMQNMVVSGQSYDVVDIMAEKNVITTGFEDVPYTLPLSVANPDARMDTGVFRSTINAVPQNEELLKKSRLPFGLTLHPFRDLKNLNIIQTASIVRCRYCRTYINPYVVIPDNRHWKCNLCSRSNDLPDDFSWDPSTKTFGDPKLRPEIRYATVEFIAPSEYTLRPPQECLYVFVLDLSLPALESGYLETLSEQLLINIDQIPGDNRTLIGFVGVDTSLHFFQFISTTKLPRHMVVDDVDEPFVPTNVGILVNLQKYREAIGKFLRSLPTLFTANGFNSAGLPAVTGNCLGSALQMVHELVVDIGGRISVFQATLPTLGSGKLESREDPNNRAGKDVTHLGPASDFYKALALECTGHQVCLDLFLINSQYSDLATLSEIAKFSSGCVYHFPNFHINNEPLQVKRFERILCRYLTRKLGLEAVLRIRCSRGLAISAFYGNFFVRSTDLLSMANINPDAAVGVQINYEEKLPGNVASFQAALLYTSSKGDRRIRVHTLCLPIVSDLTTIYSSFDLKAATSLIVKMGVDRCLSGSPLTDAREATINAVVDALSAYRKTIGTGRPGIAAPRAGHLRLFPLFALAVLKHTAFSSSGRSIRLDDRAAAMLMLRFCPLDQILSEIYPQLYSVSELLAIPEPQLPQALPLSFEHISRHGIYILEAGTYLYIYVPQDADQQLLVDIFGVPYQQLDGSRFKELDNPASRRVHDFIRHISHLKAYMSPPIIVREDSPLREAFVRRLIEDRTDSSFSYYEFLKHVQQEIKA</sequence>
<evidence type="ECO:0000256" key="5">
    <source>
        <dbReference type="ARBA" id="ARBA00022448"/>
    </source>
</evidence>
<dbReference type="PANTHER" id="PTHR13803">
    <property type="entry name" value="SEC24-RELATED PROTEIN"/>
    <property type="match status" value="1"/>
</dbReference>
<keyword evidence="9" id="KW-0333">Golgi apparatus</keyword>
<dbReference type="AlphaFoldDB" id="A0AA36G5C1"/>
<evidence type="ECO:0000256" key="7">
    <source>
        <dbReference type="ARBA" id="ARBA00022892"/>
    </source>
</evidence>
<evidence type="ECO:0000259" key="14">
    <source>
        <dbReference type="Pfam" id="PF04811"/>
    </source>
</evidence>
<protein>
    <submittedName>
        <fullName evidence="17">Uncharacterized protein</fullName>
    </submittedName>
</protein>
<comment type="subcellular location">
    <subcellularLocation>
        <location evidence="1">Cytoplasmic vesicle</location>
        <location evidence="1">COPII-coated vesicle membrane</location>
        <topology evidence="1">Peripheral membrane protein</topology>
        <orientation evidence="1">Cytoplasmic side</orientation>
    </subcellularLocation>
    <subcellularLocation>
        <location evidence="3">Endoplasmic reticulum membrane</location>
        <topology evidence="3">Peripheral membrane protein</topology>
        <orientation evidence="3">Cytoplasmic side</orientation>
    </subcellularLocation>
    <subcellularLocation>
        <location evidence="2">Golgi apparatus membrane</location>
    </subcellularLocation>
</comment>
<dbReference type="PANTHER" id="PTHR13803:SF39">
    <property type="entry name" value="SECRETORY 24AB, ISOFORM A"/>
    <property type="match status" value="1"/>
</dbReference>
<keyword evidence="5" id="KW-0813">Transport</keyword>
<feature type="domain" description="Zinc finger Sec23/Sec24-type" evidence="13">
    <location>
        <begin position="349"/>
        <end position="385"/>
    </location>
</feature>
<dbReference type="SUPFAM" id="SSF81811">
    <property type="entry name" value="Helical domain of Sec23/24"/>
    <property type="match status" value="1"/>
</dbReference>
<dbReference type="Gene3D" id="3.40.50.410">
    <property type="entry name" value="von Willebrand factor, type A domain"/>
    <property type="match status" value="1"/>
</dbReference>
<proteinExistence type="inferred from homology"/>
<dbReference type="SUPFAM" id="SSF53300">
    <property type="entry name" value="vWA-like"/>
    <property type="match status" value="1"/>
</dbReference>
<dbReference type="InterPro" id="IPR050550">
    <property type="entry name" value="SEC23_SEC24_subfamily"/>
</dbReference>
<dbReference type="GO" id="GO:0005789">
    <property type="term" value="C:endoplasmic reticulum membrane"/>
    <property type="evidence" value="ECO:0007669"/>
    <property type="project" value="UniProtKB-SubCell"/>
</dbReference>
<dbReference type="InterPro" id="IPR036465">
    <property type="entry name" value="vWFA_dom_sf"/>
</dbReference>
<evidence type="ECO:0000259" key="15">
    <source>
        <dbReference type="Pfam" id="PF04815"/>
    </source>
</evidence>
<evidence type="ECO:0000313" key="17">
    <source>
        <dbReference type="EMBL" id="CAJ0579842.1"/>
    </source>
</evidence>
<organism evidence="17 18">
    <name type="scientific">Mesorhabditis spiculigera</name>
    <dbReference type="NCBI Taxonomy" id="96644"/>
    <lineage>
        <taxon>Eukaryota</taxon>
        <taxon>Metazoa</taxon>
        <taxon>Ecdysozoa</taxon>
        <taxon>Nematoda</taxon>
        <taxon>Chromadorea</taxon>
        <taxon>Rhabditida</taxon>
        <taxon>Rhabditina</taxon>
        <taxon>Rhabditomorpha</taxon>
        <taxon>Rhabditoidea</taxon>
        <taxon>Rhabditidae</taxon>
        <taxon>Mesorhabditinae</taxon>
        <taxon>Mesorhabditis</taxon>
    </lineage>
</organism>
<evidence type="ECO:0000256" key="10">
    <source>
        <dbReference type="ARBA" id="ARBA00023136"/>
    </source>
</evidence>
<dbReference type="GO" id="GO:0006886">
    <property type="term" value="P:intracellular protein transport"/>
    <property type="evidence" value="ECO:0007669"/>
    <property type="project" value="InterPro"/>
</dbReference>
<keyword evidence="8" id="KW-0653">Protein transport</keyword>
<keyword evidence="11" id="KW-0968">Cytoplasmic vesicle</keyword>
<evidence type="ECO:0000256" key="2">
    <source>
        <dbReference type="ARBA" id="ARBA00004394"/>
    </source>
</evidence>
<accession>A0AA36G5C1</accession>
<evidence type="ECO:0000256" key="3">
    <source>
        <dbReference type="ARBA" id="ARBA00004397"/>
    </source>
</evidence>
<dbReference type="Gene3D" id="2.60.40.1670">
    <property type="entry name" value="beta-sandwich domain of Sec23/24"/>
    <property type="match status" value="1"/>
</dbReference>
<dbReference type="Gene3D" id="3.40.20.10">
    <property type="entry name" value="Severin"/>
    <property type="match status" value="1"/>
</dbReference>
<reference evidence="17" key="1">
    <citation type="submission" date="2023-06" db="EMBL/GenBank/DDBJ databases">
        <authorList>
            <person name="Delattre M."/>
        </authorList>
    </citation>
    <scope>NUCLEOTIDE SEQUENCE</scope>
    <source>
        <strain evidence="17">AF72</strain>
    </source>
</reference>
<dbReference type="Proteomes" id="UP001177023">
    <property type="component" value="Unassembled WGS sequence"/>
</dbReference>
<name>A0AA36G5C1_9BILA</name>
<dbReference type="GO" id="GO:0070971">
    <property type="term" value="C:endoplasmic reticulum exit site"/>
    <property type="evidence" value="ECO:0007669"/>
    <property type="project" value="TreeGrafter"/>
</dbReference>
<keyword evidence="6" id="KW-0256">Endoplasmic reticulum</keyword>
<evidence type="ECO:0000256" key="4">
    <source>
        <dbReference type="ARBA" id="ARBA00008334"/>
    </source>
</evidence>
<keyword evidence="7" id="KW-0931">ER-Golgi transport</keyword>
<dbReference type="Gene3D" id="2.30.30.380">
    <property type="entry name" value="Zn-finger domain of Sec23/24"/>
    <property type="match status" value="1"/>
</dbReference>
<dbReference type="InterPro" id="IPR006895">
    <property type="entry name" value="Znf_Sec23_Sec24"/>
</dbReference>
<evidence type="ECO:0000256" key="11">
    <source>
        <dbReference type="ARBA" id="ARBA00023329"/>
    </source>
</evidence>
<gene>
    <name evidence="17" type="ORF">MSPICULIGERA_LOCUS18047</name>
</gene>
<feature type="compositionally biased region" description="Low complexity" evidence="12">
    <location>
        <begin position="164"/>
        <end position="182"/>
    </location>
</feature>
<dbReference type="InterPro" id="IPR036175">
    <property type="entry name" value="Sec23/24_helical_dom_sf"/>
</dbReference>
<dbReference type="GO" id="GO:0000149">
    <property type="term" value="F:SNARE binding"/>
    <property type="evidence" value="ECO:0007669"/>
    <property type="project" value="TreeGrafter"/>
</dbReference>
<dbReference type="Pfam" id="PF08033">
    <property type="entry name" value="Sec23_BS"/>
    <property type="match status" value="1"/>
</dbReference>
<evidence type="ECO:0000256" key="8">
    <source>
        <dbReference type="ARBA" id="ARBA00022927"/>
    </source>
</evidence>
<dbReference type="GO" id="GO:0030127">
    <property type="term" value="C:COPII vesicle coat"/>
    <property type="evidence" value="ECO:0007669"/>
    <property type="project" value="InterPro"/>
</dbReference>
<dbReference type="EMBL" id="CATQJA010002657">
    <property type="protein sequence ID" value="CAJ0579842.1"/>
    <property type="molecule type" value="Genomic_DNA"/>
</dbReference>
<feature type="compositionally biased region" description="Low complexity" evidence="12">
    <location>
        <begin position="105"/>
        <end position="125"/>
    </location>
</feature>
<evidence type="ECO:0000256" key="1">
    <source>
        <dbReference type="ARBA" id="ARBA00004299"/>
    </source>
</evidence>
<dbReference type="SUPFAM" id="SSF81995">
    <property type="entry name" value="beta-sandwich domain of Sec23/24"/>
    <property type="match status" value="1"/>
</dbReference>
<evidence type="ECO:0000256" key="9">
    <source>
        <dbReference type="ARBA" id="ARBA00023034"/>
    </source>
</evidence>
<dbReference type="Pfam" id="PF04811">
    <property type="entry name" value="Sec23_trunk"/>
    <property type="match status" value="1"/>
</dbReference>
<dbReference type="InterPro" id="IPR006900">
    <property type="entry name" value="Sec23/24_helical_dom"/>
</dbReference>
<dbReference type="Gene3D" id="1.20.120.730">
    <property type="entry name" value="Sec23/Sec24 helical domain"/>
    <property type="match status" value="1"/>
</dbReference>
<dbReference type="GO" id="GO:0090110">
    <property type="term" value="P:COPII-coated vesicle cargo loading"/>
    <property type="evidence" value="ECO:0007669"/>
    <property type="project" value="TreeGrafter"/>
</dbReference>
<evidence type="ECO:0000256" key="12">
    <source>
        <dbReference type="SAM" id="MobiDB-lite"/>
    </source>
</evidence>
<feature type="domain" description="Sec23/Sec24 beta-sandwich" evidence="16">
    <location>
        <begin position="673"/>
        <end position="755"/>
    </location>
</feature>
<evidence type="ECO:0000259" key="16">
    <source>
        <dbReference type="Pfam" id="PF08033"/>
    </source>
</evidence>
<dbReference type="Pfam" id="PF04815">
    <property type="entry name" value="Sec23_helical"/>
    <property type="match status" value="1"/>
</dbReference>
<feature type="non-terminal residue" evidence="17">
    <location>
        <position position="1014"/>
    </location>
</feature>
<evidence type="ECO:0000259" key="13">
    <source>
        <dbReference type="Pfam" id="PF04810"/>
    </source>
</evidence>
<dbReference type="InterPro" id="IPR006896">
    <property type="entry name" value="Sec23/24_trunk_dom"/>
</dbReference>
<evidence type="ECO:0000313" key="18">
    <source>
        <dbReference type="Proteomes" id="UP001177023"/>
    </source>
</evidence>
<keyword evidence="10" id="KW-0472">Membrane</keyword>
<dbReference type="SUPFAM" id="SSF82754">
    <property type="entry name" value="C-terminal, gelsolin-like domain of Sec23/24"/>
    <property type="match status" value="1"/>
</dbReference>
<dbReference type="GO" id="GO:0000139">
    <property type="term" value="C:Golgi membrane"/>
    <property type="evidence" value="ECO:0007669"/>
    <property type="project" value="UniProtKB-SubCell"/>
</dbReference>
<dbReference type="GO" id="GO:0008270">
    <property type="term" value="F:zinc ion binding"/>
    <property type="evidence" value="ECO:0007669"/>
    <property type="project" value="InterPro"/>
</dbReference>
<dbReference type="SUPFAM" id="SSF82919">
    <property type="entry name" value="Zn-finger domain of Sec23/24"/>
    <property type="match status" value="1"/>
</dbReference>
<feature type="compositionally biased region" description="Polar residues" evidence="12">
    <location>
        <begin position="17"/>
        <end position="30"/>
    </location>
</feature>